<accession>A0A3B0UCE6</accession>
<dbReference type="SUPFAM" id="SSF82171">
    <property type="entry name" value="DPP6 N-terminal domain-like"/>
    <property type="match status" value="1"/>
</dbReference>
<gene>
    <name evidence="1" type="ORF">MNBD_BACTEROID06-821</name>
</gene>
<evidence type="ECO:0000313" key="1">
    <source>
        <dbReference type="EMBL" id="VAW26750.1"/>
    </source>
</evidence>
<name>A0A3B0UCE6_9ZZZZ</name>
<proteinExistence type="predicted"/>
<dbReference type="EMBL" id="UOES01000133">
    <property type="protein sequence ID" value="VAW26750.1"/>
    <property type="molecule type" value="Genomic_DNA"/>
</dbReference>
<organism evidence="1">
    <name type="scientific">hydrothermal vent metagenome</name>
    <dbReference type="NCBI Taxonomy" id="652676"/>
    <lineage>
        <taxon>unclassified sequences</taxon>
        <taxon>metagenomes</taxon>
        <taxon>ecological metagenomes</taxon>
    </lineage>
</organism>
<reference evidence="1" key="1">
    <citation type="submission" date="2018-06" db="EMBL/GenBank/DDBJ databases">
        <authorList>
            <person name="Zhirakovskaya E."/>
        </authorList>
    </citation>
    <scope>NUCLEOTIDE SEQUENCE</scope>
</reference>
<dbReference type="AlphaFoldDB" id="A0A3B0UCE6"/>
<protein>
    <submittedName>
        <fullName evidence="1">Uncharacterized protein</fullName>
    </submittedName>
</protein>
<sequence length="319" mass="37459">MDWLSLALLIPFHNFTPTKTTSMNRILTTLLFSSLSFISLAQESAIGENVQETIPAFGYCIMPDNMTFLVLEADYDGEYITERELIDLFETSRFEFSKDLVNWTYYSYWALNERTFEQPEAHTFYQMVVDPTGTYLALAKERRNAWGRTIMIYNKNSQVKVDEFDMLTTNESIDFLNQVKFNKDGSELIMGANDQGIYSYSIKDKSIKELHAPFTYQFYDYDYVNGTPILKQYDKVKGDEYVLDSDLFKLSGDIKTVISLPLPLHYTRILTPTETHKYYGLFYEQEYDTYITPIDDYNDQVIYRNKKTFVFITREVPKE</sequence>